<sequence length="392" mass="43434">MLFTTLSFLLITTASKSYGSSIARSYASSHELSYYPPNAECTEYRIPVTITSDNLVFNITQWRDDFALQDFLTTFTTRPSAHYPAIKDGTTVTETFAYNIAATFCKPKNLPKSKAVILATHGVGLARAHWNSPFKPEEHNFVQHAIDKGYSVFFYDRLGNGESDKPSGYKNQSRMQREVLKELATLVRSGQYTGNSGAPVRVVAMGFALGAYIAHYTMAAHPSLFDAAILTGIGYNTSVINTNGLVRSFVPRVASLQNSHKFGRLDPGYVTWADGIANINTYFKYPYYDVDLALLIEEIKNPFTITEFETLIDGDLDASNFTGPVLAMAGKSDYVICDGECEGIYEDAVRAVFKNAKPVLPYLHPHSSHNINFHHNATAAFGMMTDFLDAHL</sequence>
<evidence type="ECO:0000259" key="2">
    <source>
        <dbReference type="Pfam" id="PF12146"/>
    </source>
</evidence>
<reference evidence="4" key="1">
    <citation type="submission" date="2019-06" db="EMBL/GenBank/DDBJ databases">
        <title>Draft genome sequence of the griseofulvin-producing fungus Xylaria cubensis strain G536.</title>
        <authorList>
            <person name="Mead M.E."/>
            <person name="Raja H.A."/>
            <person name="Steenwyk J.L."/>
            <person name="Knowles S.L."/>
            <person name="Oberlies N.H."/>
            <person name="Rokas A."/>
        </authorList>
    </citation>
    <scope>NUCLEOTIDE SEQUENCE [LARGE SCALE GENOMIC DNA]</scope>
    <source>
        <strain evidence="4">G536</strain>
    </source>
</reference>
<keyword evidence="1" id="KW-0732">Signal</keyword>
<organism evidence="3 4">
    <name type="scientific">Xylaria flabelliformis</name>
    <dbReference type="NCBI Taxonomy" id="2512241"/>
    <lineage>
        <taxon>Eukaryota</taxon>
        <taxon>Fungi</taxon>
        <taxon>Dikarya</taxon>
        <taxon>Ascomycota</taxon>
        <taxon>Pezizomycotina</taxon>
        <taxon>Sordariomycetes</taxon>
        <taxon>Xylariomycetidae</taxon>
        <taxon>Xylariales</taxon>
        <taxon>Xylariaceae</taxon>
        <taxon>Xylaria</taxon>
    </lineage>
</organism>
<dbReference type="EMBL" id="VFLP01000018">
    <property type="protein sequence ID" value="TRX94943.1"/>
    <property type="molecule type" value="Genomic_DNA"/>
</dbReference>
<dbReference type="STRING" id="2512241.A0A553I437"/>
<feature type="domain" description="Serine aminopeptidase S33" evidence="2">
    <location>
        <begin position="140"/>
        <end position="340"/>
    </location>
</feature>
<dbReference type="InterPro" id="IPR029058">
    <property type="entry name" value="AB_hydrolase_fold"/>
</dbReference>
<gene>
    <name evidence="3" type="ORF">FHL15_004028</name>
</gene>
<keyword evidence="4" id="KW-1185">Reference proteome</keyword>
<dbReference type="OrthoDB" id="190201at2759"/>
<dbReference type="Gene3D" id="3.40.50.1820">
    <property type="entry name" value="alpha/beta hydrolase"/>
    <property type="match status" value="1"/>
</dbReference>
<name>A0A553I437_9PEZI</name>
<accession>A0A553I437</accession>
<dbReference type="InterPro" id="IPR022742">
    <property type="entry name" value="Hydrolase_4"/>
</dbReference>
<proteinExistence type="predicted"/>
<comment type="caution">
    <text evidence="3">The sequence shown here is derived from an EMBL/GenBank/DDBJ whole genome shotgun (WGS) entry which is preliminary data.</text>
</comment>
<feature type="chain" id="PRO_5022056826" description="Serine aminopeptidase S33 domain-containing protein" evidence="1">
    <location>
        <begin position="20"/>
        <end position="392"/>
    </location>
</feature>
<evidence type="ECO:0000256" key="1">
    <source>
        <dbReference type="SAM" id="SignalP"/>
    </source>
</evidence>
<evidence type="ECO:0000313" key="4">
    <source>
        <dbReference type="Proteomes" id="UP000319160"/>
    </source>
</evidence>
<protein>
    <recommendedName>
        <fullName evidence="2">Serine aminopeptidase S33 domain-containing protein</fullName>
    </recommendedName>
</protein>
<dbReference type="SUPFAM" id="SSF53474">
    <property type="entry name" value="alpha/beta-Hydrolases"/>
    <property type="match status" value="1"/>
</dbReference>
<dbReference type="AlphaFoldDB" id="A0A553I437"/>
<feature type="signal peptide" evidence="1">
    <location>
        <begin position="1"/>
        <end position="19"/>
    </location>
</feature>
<dbReference type="Proteomes" id="UP000319160">
    <property type="component" value="Unassembled WGS sequence"/>
</dbReference>
<evidence type="ECO:0000313" key="3">
    <source>
        <dbReference type="EMBL" id="TRX94943.1"/>
    </source>
</evidence>
<dbReference type="Pfam" id="PF12146">
    <property type="entry name" value="Hydrolase_4"/>
    <property type="match status" value="1"/>
</dbReference>